<dbReference type="Pfam" id="PF12728">
    <property type="entry name" value="HTH_17"/>
    <property type="match status" value="1"/>
</dbReference>
<gene>
    <name evidence="3" type="ORF">AAAT05_07885</name>
</gene>
<name>A0ABV1IH83_9ACTN</name>
<dbReference type="InterPro" id="IPR041657">
    <property type="entry name" value="HTH_17"/>
</dbReference>
<reference evidence="3 4" key="1">
    <citation type="submission" date="2024-04" db="EMBL/GenBank/DDBJ databases">
        <title>Human intestinal bacterial collection.</title>
        <authorList>
            <person name="Pauvert C."/>
            <person name="Hitch T.C.A."/>
            <person name="Clavel T."/>
        </authorList>
    </citation>
    <scope>NUCLEOTIDE SEQUENCE [LARGE SCALE GENOMIC DNA]</scope>
    <source>
        <strain evidence="3 4">CLA-AA-H197</strain>
    </source>
</reference>
<protein>
    <submittedName>
        <fullName evidence="3">Helix-turn-helix domain-containing protein</fullName>
    </submittedName>
</protein>
<evidence type="ECO:0000259" key="2">
    <source>
        <dbReference type="Pfam" id="PF12728"/>
    </source>
</evidence>
<proteinExistence type="predicted"/>
<organism evidence="3 4">
    <name type="scientific">Paratractidigestivibacter faecalis</name>
    <dbReference type="NCBI Taxonomy" id="2292441"/>
    <lineage>
        <taxon>Bacteria</taxon>
        <taxon>Bacillati</taxon>
        <taxon>Actinomycetota</taxon>
        <taxon>Coriobacteriia</taxon>
        <taxon>Coriobacteriales</taxon>
        <taxon>Atopobiaceae</taxon>
        <taxon>Paratractidigestivibacter</taxon>
    </lineage>
</organism>
<dbReference type="EMBL" id="JBBNGS010000015">
    <property type="protein sequence ID" value="MEQ2638257.1"/>
    <property type="molecule type" value="Genomic_DNA"/>
</dbReference>
<sequence length="151" mass="15708">MLFVREFEIIADEGGYLAVPFDMDGGTEGKTREEAVAMAADWLRATALDSLLHGYALPGGSVGHAPREGGWVVAVAVSVELSDAPAMTSTQAAKALGVSTARVAQMCSAGQLASWKVGSTRMVAVESVEERLAQAPRPGRPSTHAQKAVLA</sequence>
<feature type="region of interest" description="Disordered" evidence="1">
    <location>
        <begin position="132"/>
        <end position="151"/>
    </location>
</feature>
<accession>A0ABV1IH83</accession>
<evidence type="ECO:0000313" key="3">
    <source>
        <dbReference type="EMBL" id="MEQ2638257.1"/>
    </source>
</evidence>
<evidence type="ECO:0000313" key="4">
    <source>
        <dbReference type="Proteomes" id="UP001478817"/>
    </source>
</evidence>
<comment type="caution">
    <text evidence="3">The sequence shown here is derived from an EMBL/GenBank/DDBJ whole genome shotgun (WGS) entry which is preliminary data.</text>
</comment>
<keyword evidence="4" id="KW-1185">Reference proteome</keyword>
<evidence type="ECO:0000256" key="1">
    <source>
        <dbReference type="SAM" id="MobiDB-lite"/>
    </source>
</evidence>
<dbReference type="RefSeq" id="WP_349182912.1">
    <property type="nucleotide sequence ID" value="NZ_JBBNGS010000015.1"/>
</dbReference>
<dbReference type="Proteomes" id="UP001478817">
    <property type="component" value="Unassembled WGS sequence"/>
</dbReference>
<feature type="domain" description="Helix-turn-helix" evidence="2">
    <location>
        <begin position="87"/>
        <end position="134"/>
    </location>
</feature>